<evidence type="ECO:0000259" key="2">
    <source>
        <dbReference type="SMART" id="SM00382"/>
    </source>
</evidence>
<protein>
    <recommendedName>
        <fullName evidence="2">AAA+ ATPase domain-containing protein</fullName>
    </recommendedName>
</protein>
<feature type="domain" description="AAA+ ATPase" evidence="2">
    <location>
        <begin position="35"/>
        <end position="173"/>
    </location>
</feature>
<dbReference type="GO" id="GO:0005524">
    <property type="term" value="F:ATP binding"/>
    <property type="evidence" value="ECO:0007669"/>
    <property type="project" value="InterPro"/>
</dbReference>
<dbReference type="SUPFAM" id="SSF52540">
    <property type="entry name" value="P-loop containing nucleoside triphosphate hydrolases"/>
    <property type="match status" value="1"/>
</dbReference>
<dbReference type="InterPro" id="IPR003959">
    <property type="entry name" value="ATPase_AAA_core"/>
</dbReference>
<dbReference type="GO" id="GO:0016887">
    <property type="term" value="F:ATP hydrolysis activity"/>
    <property type="evidence" value="ECO:0007669"/>
    <property type="project" value="InterPro"/>
</dbReference>
<dbReference type="EMBL" id="MN739950">
    <property type="protein sequence ID" value="QHT79620.1"/>
    <property type="molecule type" value="Genomic_DNA"/>
</dbReference>
<dbReference type="SMART" id="SM00382">
    <property type="entry name" value="AAA"/>
    <property type="match status" value="1"/>
</dbReference>
<dbReference type="AlphaFoldDB" id="A0A6C0HGV6"/>
<evidence type="ECO:0000313" key="3">
    <source>
        <dbReference type="EMBL" id="QHT79620.1"/>
    </source>
</evidence>
<proteinExistence type="predicted"/>
<dbReference type="Gene3D" id="3.40.50.300">
    <property type="entry name" value="P-loop containing nucleotide triphosphate hydrolases"/>
    <property type="match status" value="1"/>
</dbReference>
<evidence type="ECO:0000256" key="1">
    <source>
        <dbReference type="ARBA" id="ARBA00022705"/>
    </source>
</evidence>
<dbReference type="PANTHER" id="PTHR23389">
    <property type="entry name" value="CHROMOSOME TRANSMISSION FIDELITY FACTOR 18"/>
    <property type="match status" value="1"/>
</dbReference>
<dbReference type="InterPro" id="IPR003593">
    <property type="entry name" value="AAA+_ATPase"/>
</dbReference>
<dbReference type="CDD" id="cd00009">
    <property type="entry name" value="AAA"/>
    <property type="match status" value="1"/>
</dbReference>
<sequence>MDQLNFNNILGREQLANSIKNVLTHFNQHKNDLSFKRGIYVYGAPGAGKTEFVIQILKQMNYDIVKYDAGDIRNKSIIDAITKHNMADKSVISLLHKKAKPIAIVMDEIDGMNNGDKGGINSLIRLIRPKKTKKQKNEEVTFNPIICISSYHVDKKIKELMKVCNSFELKSPTNPQLQFIIKSLMPELDVNLVNNTINYLQGDLRKLASIYTIYQNNTSLLKNEIIQDIFKPKSYNEDTKEITKKLMNQRFSLSEHNTMMNETDRTIVGLLWHENIIDTFSKLSKQQSIPFYTKVLGNICFADYMDRITFQKQIWQFNEMSSLIKTFHCNKIYHDTFKKKPKFNPTEVRFTKVLTKYSTEYNNSLFIQNLCQQLGLDKKDTFSFFLDLRNNHSEEDIYTMFESYEIGKLDINRIYRYLDKYTDKDCKGGDIHYGGSSSGDLIEETMIGEE</sequence>
<keyword evidence="1" id="KW-0235">DNA replication</keyword>
<dbReference type="PANTHER" id="PTHR23389:SF6">
    <property type="entry name" value="REPLICATION FACTOR C SUBUNIT 1"/>
    <property type="match status" value="1"/>
</dbReference>
<accession>A0A6C0HGV6</accession>
<dbReference type="InterPro" id="IPR027417">
    <property type="entry name" value="P-loop_NTPase"/>
</dbReference>
<dbReference type="GO" id="GO:0006260">
    <property type="term" value="P:DNA replication"/>
    <property type="evidence" value="ECO:0007669"/>
    <property type="project" value="UniProtKB-KW"/>
</dbReference>
<dbReference type="Pfam" id="PF00004">
    <property type="entry name" value="AAA"/>
    <property type="match status" value="1"/>
</dbReference>
<organism evidence="3">
    <name type="scientific">viral metagenome</name>
    <dbReference type="NCBI Taxonomy" id="1070528"/>
    <lineage>
        <taxon>unclassified sequences</taxon>
        <taxon>metagenomes</taxon>
        <taxon>organismal metagenomes</taxon>
    </lineage>
</organism>
<reference evidence="3" key="1">
    <citation type="journal article" date="2020" name="Nature">
        <title>Giant virus diversity and host interactions through global metagenomics.</title>
        <authorList>
            <person name="Schulz F."/>
            <person name="Roux S."/>
            <person name="Paez-Espino D."/>
            <person name="Jungbluth S."/>
            <person name="Walsh D.A."/>
            <person name="Denef V.J."/>
            <person name="McMahon K.D."/>
            <person name="Konstantinidis K.T."/>
            <person name="Eloe-Fadrosh E.A."/>
            <person name="Kyrpides N.C."/>
            <person name="Woyke T."/>
        </authorList>
    </citation>
    <scope>NUCLEOTIDE SEQUENCE</scope>
    <source>
        <strain evidence="3">GVMAG-M-3300023184-101</strain>
    </source>
</reference>
<dbReference type="GO" id="GO:0005634">
    <property type="term" value="C:nucleus"/>
    <property type="evidence" value="ECO:0007669"/>
    <property type="project" value="TreeGrafter"/>
</dbReference>
<name>A0A6C0HGV6_9ZZZZ</name>
<dbReference type="GO" id="GO:0003677">
    <property type="term" value="F:DNA binding"/>
    <property type="evidence" value="ECO:0007669"/>
    <property type="project" value="TreeGrafter"/>
</dbReference>